<dbReference type="Proteomes" id="UP000509421">
    <property type="component" value="Chromosome"/>
</dbReference>
<dbReference type="InterPro" id="IPR021136">
    <property type="entry name" value="Flagellar_hook_control-like_C"/>
</dbReference>
<dbReference type="InterPro" id="IPR038610">
    <property type="entry name" value="FliK-like_C_sf"/>
</dbReference>
<evidence type="ECO:0000256" key="1">
    <source>
        <dbReference type="SAM" id="MobiDB-lite"/>
    </source>
</evidence>
<evidence type="ECO:0000313" key="4">
    <source>
        <dbReference type="Proteomes" id="UP000509421"/>
    </source>
</evidence>
<dbReference type="EMBL" id="CP056117">
    <property type="protein sequence ID" value="QKZ96958.1"/>
    <property type="molecule type" value="Genomic_DNA"/>
</dbReference>
<evidence type="ECO:0000313" key="3">
    <source>
        <dbReference type="EMBL" id="QKZ96958.1"/>
    </source>
</evidence>
<keyword evidence="3" id="KW-0966">Cell projection</keyword>
<sequence length="358" mass="37561">MDILNLAQGLVNGSGLPMQAEPIAGPKAVAHTTQTPAAFNDALLNVIDSLMIGQGKATRDIAVSAVPLPQGSDDDEETANEPVPGDSLLRADAPQQLLEALLMTSQIPVHASAGFPGKAQPVDDVMLKNLQPQGVMQGAAKGVPMGISASLLHQYPVPSPVSPTDSAASPQPVIHSVAPALITAMVPAAQTNTFAPLPTSDITATPAAAPATTTTTLKMDPEPSRWGEQLQRALGERLQVQVKQQVQHATIRLDPPDMGKIDISMQVESGRVQVQINASHAEVYRALQQTSNDLRQSLTEQHFVQVNVQVSSQSGGQQQGRGQSFTGQHNAILAGAEIATHTTASQDLRSDDSVLLTV</sequence>
<evidence type="ECO:0000259" key="2">
    <source>
        <dbReference type="Pfam" id="PF02120"/>
    </source>
</evidence>
<dbReference type="Gene3D" id="3.30.750.140">
    <property type="match status" value="1"/>
</dbReference>
<accession>A0A7H8UAT7</accession>
<dbReference type="InterPro" id="IPR052563">
    <property type="entry name" value="FliK"/>
</dbReference>
<feature type="domain" description="Flagellar hook-length control protein-like C-terminal" evidence="2">
    <location>
        <begin position="236"/>
        <end position="319"/>
    </location>
</feature>
<proteinExistence type="predicted"/>
<protein>
    <submittedName>
        <fullName evidence="3">Flagellar hook-length control protein FliK</fullName>
    </submittedName>
</protein>
<feature type="region of interest" description="Disordered" evidence="1">
    <location>
        <begin position="67"/>
        <end position="88"/>
    </location>
</feature>
<dbReference type="PANTHER" id="PTHR37533:SF2">
    <property type="entry name" value="FLAGELLAR HOOK-LENGTH CONTROL PROTEIN"/>
    <property type="match status" value="1"/>
</dbReference>
<organism evidence="3 4">
    <name type="scientific">Enterobacter cloacae</name>
    <dbReference type="NCBI Taxonomy" id="550"/>
    <lineage>
        <taxon>Bacteria</taxon>
        <taxon>Pseudomonadati</taxon>
        <taxon>Pseudomonadota</taxon>
        <taxon>Gammaproteobacteria</taxon>
        <taxon>Enterobacterales</taxon>
        <taxon>Enterobacteriaceae</taxon>
        <taxon>Enterobacter</taxon>
        <taxon>Enterobacter cloacae complex</taxon>
    </lineage>
</organism>
<keyword evidence="3" id="KW-0282">Flagellum</keyword>
<dbReference type="Pfam" id="PF02120">
    <property type="entry name" value="Flg_hook"/>
    <property type="match status" value="1"/>
</dbReference>
<dbReference type="CDD" id="cd17470">
    <property type="entry name" value="T3SS_Flik_C"/>
    <property type="match status" value="1"/>
</dbReference>
<name>A0A7H8UAT7_ENTCL</name>
<dbReference type="PANTHER" id="PTHR37533">
    <property type="entry name" value="FLAGELLAR HOOK-LENGTH CONTROL PROTEIN"/>
    <property type="match status" value="1"/>
</dbReference>
<dbReference type="AlphaFoldDB" id="A0A7H8UAT7"/>
<reference evidence="3 4" key="1">
    <citation type="submission" date="2020-06" db="EMBL/GenBank/DDBJ databases">
        <title>Long-read sequencing of DSM26481-BlokeschLab.</title>
        <authorList>
            <person name="Blokesch M."/>
        </authorList>
    </citation>
    <scope>NUCLEOTIDE SEQUENCE [LARGE SCALE GENOMIC DNA]</scope>
    <source>
        <strain evidence="3 4">DSM 26481</strain>
    </source>
</reference>
<dbReference type="RefSeq" id="WP_176609043.1">
    <property type="nucleotide sequence ID" value="NZ_CP056117.1"/>
</dbReference>
<gene>
    <name evidence="3" type="ORF">HWQ14_04285</name>
</gene>
<keyword evidence="3" id="KW-0969">Cilium</keyword>